<dbReference type="GO" id="GO:0008270">
    <property type="term" value="F:zinc ion binding"/>
    <property type="evidence" value="ECO:0007669"/>
    <property type="project" value="UniProtKB-UniRule"/>
</dbReference>
<dbReference type="SMART" id="SM00355">
    <property type="entry name" value="ZnF_C2H2"/>
    <property type="match status" value="4"/>
</dbReference>
<dbReference type="GO" id="GO:0005634">
    <property type="term" value="C:nucleus"/>
    <property type="evidence" value="ECO:0007669"/>
    <property type="project" value="InterPro"/>
</dbReference>
<feature type="binding site" evidence="6">
    <location>
        <position position="8"/>
    </location>
    <ligand>
        <name>Zn(2+)</name>
        <dbReference type="ChEBI" id="CHEBI:29105"/>
    </ligand>
</feature>
<reference evidence="10" key="2">
    <citation type="submission" date="2024-08" db="UniProtKB">
        <authorList>
            <consortium name="EnsemblMetazoa"/>
        </authorList>
    </citation>
    <scope>IDENTIFICATION</scope>
</reference>
<keyword evidence="2" id="KW-0677">Repeat</keyword>
<feature type="region of interest" description="Disordered" evidence="7">
    <location>
        <begin position="497"/>
        <end position="623"/>
    </location>
</feature>
<keyword evidence="1 6" id="KW-0479">Metal-binding</keyword>
<proteinExistence type="predicted"/>
<feature type="binding site" evidence="6">
    <location>
        <position position="56"/>
    </location>
    <ligand>
        <name>Zn(2+)</name>
        <dbReference type="ChEBI" id="CHEBI:29105"/>
    </ligand>
</feature>
<evidence type="ECO:0000256" key="3">
    <source>
        <dbReference type="ARBA" id="ARBA00022771"/>
    </source>
</evidence>
<dbReference type="Gene3D" id="3.30.160.60">
    <property type="entry name" value="Classic Zinc Finger"/>
    <property type="match status" value="2"/>
</dbReference>
<feature type="binding site" evidence="6">
    <location>
        <position position="53"/>
    </location>
    <ligand>
        <name>Zn(2+)</name>
        <dbReference type="ChEBI" id="CHEBI:29105"/>
    </ligand>
</feature>
<feature type="domain" description="C2H2-type" evidence="8">
    <location>
        <begin position="454"/>
        <end position="481"/>
    </location>
</feature>
<keyword evidence="11" id="KW-1185">Reference proteome</keyword>
<feature type="compositionally biased region" description="Basic and acidic residues" evidence="7">
    <location>
        <begin position="505"/>
        <end position="519"/>
    </location>
</feature>
<dbReference type="KEGG" id="dpa:109537495"/>
<dbReference type="Proteomes" id="UP000019118">
    <property type="component" value="Unassembled WGS sequence"/>
</dbReference>
<keyword evidence="4 6" id="KW-0862">Zinc</keyword>
<evidence type="ECO:0000256" key="4">
    <source>
        <dbReference type="ARBA" id="ARBA00022833"/>
    </source>
</evidence>
<feature type="compositionally biased region" description="Basic and acidic residues" evidence="7">
    <location>
        <begin position="566"/>
        <end position="578"/>
    </location>
</feature>
<evidence type="ECO:0000313" key="11">
    <source>
        <dbReference type="Proteomes" id="UP000019118"/>
    </source>
</evidence>
<dbReference type="PROSITE" id="PS50157">
    <property type="entry name" value="ZINC_FINGER_C2H2_2"/>
    <property type="match status" value="3"/>
</dbReference>
<evidence type="ECO:0000256" key="6">
    <source>
        <dbReference type="PROSITE-ProRule" id="PRU01263"/>
    </source>
</evidence>
<keyword evidence="3 5" id="KW-0863">Zinc-finger</keyword>
<feature type="domain" description="C2H2-type" evidence="8">
    <location>
        <begin position="415"/>
        <end position="443"/>
    </location>
</feature>
<feature type="region of interest" description="Disordered" evidence="7">
    <location>
        <begin position="235"/>
        <end position="254"/>
    </location>
</feature>
<dbReference type="GO" id="GO:0000981">
    <property type="term" value="F:DNA-binding transcription factor activity, RNA polymerase II-specific"/>
    <property type="evidence" value="ECO:0007669"/>
    <property type="project" value="TreeGrafter"/>
</dbReference>
<evidence type="ECO:0008006" key="12">
    <source>
        <dbReference type="Google" id="ProtNLM"/>
    </source>
</evidence>
<reference evidence="11" key="1">
    <citation type="journal article" date="2013" name="Genome Biol.">
        <title>Draft genome of the mountain pine beetle, Dendroctonus ponderosae Hopkins, a major forest pest.</title>
        <authorList>
            <person name="Keeling C.I."/>
            <person name="Yuen M.M."/>
            <person name="Liao N.Y."/>
            <person name="Docking T.R."/>
            <person name="Chan S.K."/>
            <person name="Taylor G.A."/>
            <person name="Palmquist D.L."/>
            <person name="Jackman S.D."/>
            <person name="Nguyen A."/>
            <person name="Li M."/>
            <person name="Henderson H."/>
            <person name="Janes J.K."/>
            <person name="Zhao Y."/>
            <person name="Pandoh P."/>
            <person name="Moore R."/>
            <person name="Sperling F.A."/>
            <person name="Huber D.P."/>
            <person name="Birol I."/>
            <person name="Jones S.J."/>
            <person name="Bohlmann J."/>
        </authorList>
    </citation>
    <scope>NUCLEOTIDE SEQUENCE</scope>
</reference>
<dbReference type="PROSITE" id="PS51915">
    <property type="entry name" value="ZAD"/>
    <property type="match status" value="1"/>
</dbReference>
<feature type="binding site" evidence="6">
    <location>
        <position position="11"/>
    </location>
    <ligand>
        <name>Zn(2+)</name>
        <dbReference type="ChEBI" id="CHEBI:29105"/>
    </ligand>
</feature>
<evidence type="ECO:0000256" key="5">
    <source>
        <dbReference type="PROSITE-ProRule" id="PRU00042"/>
    </source>
</evidence>
<feature type="compositionally biased region" description="Basic and acidic residues" evidence="7">
    <location>
        <begin position="547"/>
        <end position="559"/>
    </location>
</feature>
<evidence type="ECO:0000259" key="9">
    <source>
        <dbReference type="PROSITE" id="PS51915"/>
    </source>
</evidence>
<dbReference type="EnsemblMetazoa" id="XM_019904269.1">
    <property type="protein sequence ID" value="XP_019759828.1"/>
    <property type="gene ID" value="LOC109537495"/>
</dbReference>
<dbReference type="Pfam" id="PF00096">
    <property type="entry name" value="zf-C2H2"/>
    <property type="match status" value="2"/>
</dbReference>
<evidence type="ECO:0000256" key="1">
    <source>
        <dbReference type="ARBA" id="ARBA00022723"/>
    </source>
</evidence>
<accession>A0AAR5PFJ5</accession>
<organism evidence="10 11">
    <name type="scientific">Dendroctonus ponderosae</name>
    <name type="common">Mountain pine beetle</name>
    <dbReference type="NCBI Taxonomy" id="77166"/>
    <lineage>
        <taxon>Eukaryota</taxon>
        <taxon>Metazoa</taxon>
        <taxon>Ecdysozoa</taxon>
        <taxon>Arthropoda</taxon>
        <taxon>Hexapoda</taxon>
        <taxon>Insecta</taxon>
        <taxon>Pterygota</taxon>
        <taxon>Neoptera</taxon>
        <taxon>Endopterygota</taxon>
        <taxon>Coleoptera</taxon>
        <taxon>Polyphaga</taxon>
        <taxon>Cucujiformia</taxon>
        <taxon>Curculionidae</taxon>
        <taxon>Scolytinae</taxon>
        <taxon>Dendroctonus</taxon>
    </lineage>
</organism>
<feature type="compositionally biased region" description="Acidic residues" evidence="7">
    <location>
        <begin position="613"/>
        <end position="623"/>
    </location>
</feature>
<dbReference type="InterPro" id="IPR036236">
    <property type="entry name" value="Znf_C2H2_sf"/>
</dbReference>
<dbReference type="InterPro" id="IPR013087">
    <property type="entry name" value="Znf_C2H2_type"/>
</dbReference>
<name>A0AAR5PFJ5_DENPD</name>
<evidence type="ECO:0000256" key="7">
    <source>
        <dbReference type="SAM" id="MobiDB-lite"/>
    </source>
</evidence>
<dbReference type="PROSITE" id="PS00028">
    <property type="entry name" value="ZINC_FINGER_C2H2_1"/>
    <property type="match status" value="3"/>
</dbReference>
<dbReference type="InterPro" id="IPR012934">
    <property type="entry name" value="Znf_AD"/>
</dbReference>
<feature type="domain" description="C2H2-type" evidence="8">
    <location>
        <begin position="315"/>
        <end position="343"/>
    </location>
</feature>
<dbReference type="PANTHER" id="PTHR24408:SF58">
    <property type="entry name" value="TRANSCRIPTION FACTOR (TFIIIA), PUTATIVE (AFU_ORTHOLOGUE AFUA_1G05150)-RELATED"/>
    <property type="match status" value="1"/>
</dbReference>
<protein>
    <recommendedName>
        <fullName evidence="12">C2H2-type domain-containing protein</fullName>
    </recommendedName>
</protein>
<dbReference type="AlphaFoldDB" id="A0AAR5PFJ5"/>
<dbReference type="SMART" id="SM00868">
    <property type="entry name" value="zf-AD"/>
    <property type="match status" value="2"/>
</dbReference>
<sequence>MYTLPNFCRVCLKYDKNLIDLAHIENEPSETLMSKLALCVSEVEWNAFKPLLCHPCIKRLNIAYGFKKQCMQSAGVLKNYVELVKESQKKNESQSTINTENSATPGGSYMLLPNQKYVKILVGSQNQSTTGKTNSFQNVFLNLVPSTTISSVSSGSETGAENSKDTNQNVFLNLNNTFQKFIPISPAESPPLKNNEASKRSRESLLKANVNNVNVNDLLTESKAEEMSVEIDPTSFLSVEHDNPSSSDGDSRNDCDWDEMITKQKLDYMQAKSKANGSTSKYRDSTNFVPILPKDDYQMYSGGHFLSSSSDQSDISCESCQRSFHTLRLLKQHLKQFHLGKLPFKCDYCYAEFLRRSDYESCLYRHKKDQEVQNTSLTLKDFTGNSSYENDALSISIIAGTPADQNLEPNENGEYVCEVCKRIFNSSAGLLRHRVRKHNQKNRKKYFIKGMKNARCDICKREFSTQSYMQLHRKLHLREDGGYKYKVQGRSKYKNIEGEEEEKDEAAKQEIDIESKENESETVNVTSDGPLAVKEDQNESDSETDSEPEHSPKKQKLDDCDSSDSQDVKEEYNSKDKSGGSSSSSSNDEQPKKSEEPEEEDGDSESSRHSDSNCDEQNDDDKH</sequence>
<feature type="compositionally biased region" description="Basic and acidic residues" evidence="7">
    <location>
        <begin position="239"/>
        <end position="254"/>
    </location>
</feature>
<evidence type="ECO:0000259" key="8">
    <source>
        <dbReference type="PROSITE" id="PS50157"/>
    </source>
</evidence>
<evidence type="ECO:0000256" key="2">
    <source>
        <dbReference type="ARBA" id="ARBA00022737"/>
    </source>
</evidence>
<dbReference type="SUPFAM" id="SSF57667">
    <property type="entry name" value="beta-beta-alpha zinc fingers"/>
    <property type="match status" value="2"/>
</dbReference>
<dbReference type="GeneID" id="109537495"/>
<feature type="domain" description="ZAD" evidence="9">
    <location>
        <begin position="6"/>
        <end position="80"/>
    </location>
</feature>
<dbReference type="PANTHER" id="PTHR24408">
    <property type="entry name" value="ZINC FINGER PROTEIN"/>
    <property type="match status" value="1"/>
</dbReference>
<feature type="compositionally biased region" description="Low complexity" evidence="7">
    <location>
        <begin position="579"/>
        <end position="588"/>
    </location>
</feature>
<dbReference type="SUPFAM" id="SSF57716">
    <property type="entry name" value="Glucocorticoid receptor-like (DNA-binding domain)"/>
    <property type="match status" value="1"/>
</dbReference>
<evidence type="ECO:0000313" key="10">
    <source>
        <dbReference type="EnsemblMetazoa" id="XP_019759828.1"/>
    </source>
</evidence>
<dbReference type="GO" id="GO:0043565">
    <property type="term" value="F:sequence-specific DNA binding"/>
    <property type="evidence" value="ECO:0007669"/>
    <property type="project" value="TreeGrafter"/>
</dbReference>